<dbReference type="AlphaFoldDB" id="A0A955ECZ8"/>
<gene>
    <name evidence="2" type="ORF">KC980_02225</name>
</gene>
<dbReference type="EMBL" id="JAGQNX010000062">
    <property type="protein sequence ID" value="MCA9308306.1"/>
    <property type="molecule type" value="Genomic_DNA"/>
</dbReference>
<dbReference type="GO" id="GO:0004222">
    <property type="term" value="F:metalloendopeptidase activity"/>
    <property type="evidence" value="ECO:0007669"/>
    <property type="project" value="TreeGrafter"/>
</dbReference>
<dbReference type="InterPro" id="IPR050570">
    <property type="entry name" value="Cell_wall_metabolism_enzyme"/>
</dbReference>
<evidence type="ECO:0000313" key="2">
    <source>
        <dbReference type="EMBL" id="MCA9308306.1"/>
    </source>
</evidence>
<organism evidence="2 3">
    <name type="scientific">candidate division WWE3 bacterium</name>
    <dbReference type="NCBI Taxonomy" id="2053526"/>
    <lineage>
        <taxon>Bacteria</taxon>
        <taxon>Katanobacteria</taxon>
    </lineage>
</organism>
<comment type="caution">
    <text evidence="2">The sequence shown here is derived from an EMBL/GenBank/DDBJ whole genome shotgun (WGS) entry which is preliminary data.</text>
</comment>
<protein>
    <submittedName>
        <fullName evidence="2">M23 family metallopeptidase</fullName>
    </submittedName>
</protein>
<proteinExistence type="predicted"/>
<dbReference type="Gene3D" id="2.70.70.10">
    <property type="entry name" value="Glucose Permease (Domain IIA)"/>
    <property type="match status" value="1"/>
</dbReference>
<dbReference type="CDD" id="cd12797">
    <property type="entry name" value="M23_peptidase"/>
    <property type="match status" value="1"/>
</dbReference>
<evidence type="ECO:0000259" key="1">
    <source>
        <dbReference type="Pfam" id="PF01551"/>
    </source>
</evidence>
<evidence type="ECO:0000313" key="3">
    <source>
        <dbReference type="Proteomes" id="UP000740557"/>
    </source>
</evidence>
<dbReference type="SUPFAM" id="SSF51261">
    <property type="entry name" value="Duplicated hybrid motif"/>
    <property type="match status" value="1"/>
</dbReference>
<dbReference type="InterPro" id="IPR016047">
    <property type="entry name" value="M23ase_b-sheet_dom"/>
</dbReference>
<feature type="domain" description="M23ase beta-sheet core" evidence="1">
    <location>
        <begin position="58"/>
        <end position="162"/>
    </location>
</feature>
<reference evidence="2" key="1">
    <citation type="submission" date="2020-04" db="EMBL/GenBank/DDBJ databases">
        <authorList>
            <person name="Zhang T."/>
        </authorList>
    </citation>
    <scope>NUCLEOTIDE SEQUENCE</scope>
    <source>
        <strain evidence="2">HKST-UBA79</strain>
    </source>
</reference>
<dbReference type="Pfam" id="PF01551">
    <property type="entry name" value="Peptidase_M23"/>
    <property type="match status" value="1"/>
</dbReference>
<dbReference type="PANTHER" id="PTHR21666">
    <property type="entry name" value="PEPTIDASE-RELATED"/>
    <property type="match status" value="1"/>
</dbReference>
<reference evidence="2" key="2">
    <citation type="journal article" date="2021" name="Microbiome">
        <title>Successional dynamics and alternative stable states in a saline activated sludge microbial community over 9 years.</title>
        <authorList>
            <person name="Wang Y."/>
            <person name="Ye J."/>
            <person name="Ju F."/>
            <person name="Liu L."/>
            <person name="Boyd J.A."/>
            <person name="Deng Y."/>
            <person name="Parks D.H."/>
            <person name="Jiang X."/>
            <person name="Yin X."/>
            <person name="Woodcroft B.J."/>
            <person name="Tyson G.W."/>
            <person name="Hugenholtz P."/>
            <person name="Polz M.F."/>
            <person name="Zhang T."/>
        </authorList>
    </citation>
    <scope>NUCLEOTIDE SEQUENCE</scope>
    <source>
        <strain evidence="2">HKST-UBA79</strain>
    </source>
</reference>
<dbReference type="PANTHER" id="PTHR21666:SF270">
    <property type="entry name" value="MUREIN HYDROLASE ACTIVATOR ENVC"/>
    <property type="match status" value="1"/>
</dbReference>
<dbReference type="Proteomes" id="UP000740557">
    <property type="component" value="Unassembled WGS sequence"/>
</dbReference>
<sequence length="180" mass="20048">MADSNELFSQIYQQKLAEQVHQGEFKNKIPKPNFLRGGEFCITSSYGDARSYNDILGFHNGIDIANKLGDLDTIITAPHDGIVTIRIVNGGECRVGERTIYYNGSLALELYNDTFKTVYLHTGSIKVANGSLVKQGQPIAKIGSNGCSIGNHLHYEIYKGSGDFNYRIENPDQYVSYKRC</sequence>
<dbReference type="InterPro" id="IPR011055">
    <property type="entry name" value="Dup_hybrid_motif"/>
</dbReference>
<accession>A0A955ECZ8</accession>
<name>A0A955ECZ8_UNCKA</name>